<dbReference type="PANTHER" id="PTHR35339">
    <property type="entry name" value="LINALOOL DEHYDRATASE_ISOMERASE DOMAIN-CONTAINING PROTEIN"/>
    <property type="match status" value="1"/>
</dbReference>
<dbReference type="RefSeq" id="WP_382377174.1">
    <property type="nucleotide sequence ID" value="NZ_JBHRZI010000026.1"/>
</dbReference>
<evidence type="ECO:0000313" key="3">
    <source>
        <dbReference type="EMBL" id="MFC3895644.1"/>
    </source>
</evidence>
<reference evidence="4" key="1">
    <citation type="journal article" date="2019" name="Int. J. Syst. Evol. Microbiol.">
        <title>The Global Catalogue of Microorganisms (GCM) 10K type strain sequencing project: providing services to taxonomists for standard genome sequencing and annotation.</title>
        <authorList>
            <consortium name="The Broad Institute Genomics Platform"/>
            <consortium name="The Broad Institute Genome Sequencing Center for Infectious Disease"/>
            <person name="Wu L."/>
            <person name="Ma J."/>
        </authorList>
    </citation>
    <scope>NUCLEOTIDE SEQUENCE [LARGE SCALE GENOMIC DNA]</scope>
    <source>
        <strain evidence="4">CGMCC 4.7405</strain>
    </source>
</reference>
<organism evidence="3 4">
    <name type="scientific">Lentzea rhizosphaerae</name>
    <dbReference type="NCBI Taxonomy" id="2041025"/>
    <lineage>
        <taxon>Bacteria</taxon>
        <taxon>Bacillati</taxon>
        <taxon>Actinomycetota</taxon>
        <taxon>Actinomycetes</taxon>
        <taxon>Pseudonocardiales</taxon>
        <taxon>Pseudonocardiaceae</taxon>
        <taxon>Lentzea</taxon>
    </lineage>
</organism>
<dbReference type="Pfam" id="PF10022">
    <property type="entry name" value="DUF2264"/>
    <property type="match status" value="1"/>
</dbReference>
<comment type="caution">
    <text evidence="3">The sequence shown here is derived from an EMBL/GenBank/DDBJ whole genome shotgun (WGS) entry which is preliminary data.</text>
</comment>
<proteinExistence type="predicted"/>
<dbReference type="InterPro" id="IPR049349">
    <property type="entry name" value="DUF2264_N"/>
</dbReference>
<accession>A0ABV8C158</accession>
<feature type="domain" description="DUF2264" evidence="2">
    <location>
        <begin position="17"/>
        <end position="360"/>
    </location>
</feature>
<dbReference type="EMBL" id="JBHRZI010000026">
    <property type="protein sequence ID" value="MFC3895644.1"/>
    <property type="molecule type" value="Genomic_DNA"/>
</dbReference>
<gene>
    <name evidence="3" type="ORF">ACFOWZ_29565</name>
</gene>
<dbReference type="PANTHER" id="PTHR35339:SF4">
    <property type="entry name" value="LINALOOL DEHYDRATASE_ISOMERASE DOMAIN-CONTAINING PROTEIN"/>
    <property type="match status" value="1"/>
</dbReference>
<dbReference type="Proteomes" id="UP001595690">
    <property type="component" value="Unassembled WGS sequence"/>
</dbReference>
<evidence type="ECO:0000313" key="4">
    <source>
        <dbReference type="Proteomes" id="UP001595690"/>
    </source>
</evidence>
<feature type="region of interest" description="Disordered" evidence="1">
    <location>
        <begin position="466"/>
        <end position="486"/>
    </location>
</feature>
<evidence type="ECO:0000256" key="1">
    <source>
        <dbReference type="SAM" id="MobiDB-lite"/>
    </source>
</evidence>
<sequence>MILPPENRFLSPHTGWTRQHWEATADHVLDSVNPYWSPRCARIDLPGEPSRYGPISDGLEGFARTFLLAGFRVAGGGDPKLLERYAWGLAAGTDPHSPEAWPRPDQLGQAKVEAASIALVLQMTKPWLWDHLDDGVRDRVLGWLGTVVGQPYPPINWVWFRIVVESFLREAGGEWSVEDVEHDLALHASFRREGGWLSDGEERAFDHYTGWALHLYPSLWTHLFDVPDSLCSQETRQTWSDDLARYLEDAAALLGADGAPLMQGRSLTYRFAAAAPFWVGAITGVAEPGLVRRAASGVLRYFVDHGALEPDGLLRLGWHGSWPALRQAYSGPGSPYWASKGVLGLALPADHPVWTDVEQPLPVETHDFTRVITAPGWLVSARRCDGIVTTVNHGTDHALPGDQRADSPLYAKLGYSTATMPCATDNSVALVDPEGAASHRAGFRTLFVEELPGGVVAGASRGPVRWVDTSADDSPDHGSGRSGEIVEGPPVLVVSVVRDGVEIRIVRVDGDTDARLRLSGWPVAADLRPHAESLTGPEIVVTGARLRSSLCALRGFDLAGVDTESGSSPLGKFVAVPRLTTAGPVPRGEVLAAAVRLDRGCGAFTNPLFLPHGDEVVLRWSDGLDTRITLPNP</sequence>
<keyword evidence="4" id="KW-1185">Reference proteome</keyword>
<evidence type="ECO:0000259" key="2">
    <source>
        <dbReference type="Pfam" id="PF10022"/>
    </source>
</evidence>
<dbReference type="InterPro" id="IPR016624">
    <property type="entry name" value="UCP014753"/>
</dbReference>
<protein>
    <submittedName>
        <fullName evidence="3">DUF2264 domain-containing protein</fullName>
    </submittedName>
</protein>
<name>A0ABV8C158_9PSEU</name>